<evidence type="ECO:0000313" key="2">
    <source>
        <dbReference type="EMBL" id="KAG8441297.1"/>
    </source>
</evidence>
<dbReference type="EMBL" id="JAACNH010000006">
    <property type="protein sequence ID" value="KAG8441294.1"/>
    <property type="molecule type" value="Genomic_DNA"/>
</dbReference>
<proteinExistence type="predicted"/>
<protein>
    <submittedName>
        <fullName evidence="2">Uncharacterized protein</fullName>
    </submittedName>
</protein>
<feature type="compositionally biased region" description="Basic and acidic residues" evidence="1">
    <location>
        <begin position="1"/>
        <end position="12"/>
    </location>
</feature>
<sequence length="217" mass="24621">MEESCSKQESKVADVTPKKWSPRDASSYALRKRSPSPSSRSDTNPLATKKQKTSPRDLAINEPLVSPPPPRKSLRRSVGKTRKSLPPVHQSNAELSKAINLELPECERFSELLRSCFQFSVQKLEESLNNADGFDAKCFDTKVALVTQKIKRFTERLSRDGTLKKCTEQDDSLTSNPETEALKDKIRECTLKFANESHTWEKLLRITKIKQKTCPEI</sequence>
<dbReference type="EMBL" id="JAACNH010000006">
    <property type="protein sequence ID" value="KAG8441297.1"/>
    <property type="molecule type" value="Genomic_DNA"/>
</dbReference>
<gene>
    <name evidence="2" type="ORF">GDO86_006867</name>
</gene>
<comment type="caution">
    <text evidence="2">The sequence shown here is derived from an EMBL/GenBank/DDBJ whole genome shotgun (WGS) entry which is preliminary data.</text>
</comment>
<dbReference type="OrthoDB" id="10044040at2759"/>
<name>A0A8T2JCK3_9PIPI</name>
<dbReference type="GO" id="GO:0000444">
    <property type="term" value="C:MIS12/MIND type complex"/>
    <property type="evidence" value="ECO:0007669"/>
    <property type="project" value="InterPro"/>
</dbReference>
<accession>A0A8T2JCK3</accession>
<dbReference type="Pfam" id="PF08202">
    <property type="entry name" value="MIS13"/>
    <property type="match status" value="1"/>
</dbReference>
<keyword evidence="3" id="KW-1185">Reference proteome</keyword>
<dbReference type="PANTHER" id="PTHR14778">
    <property type="entry name" value="KINETOCHORE-ASSOCIATED PROTEIN DSN1 HOMOLOG"/>
    <property type="match status" value="1"/>
</dbReference>
<feature type="compositionally biased region" description="Basic residues" evidence="1">
    <location>
        <begin position="72"/>
        <end position="83"/>
    </location>
</feature>
<dbReference type="InterPro" id="IPR013218">
    <property type="entry name" value="Dsn1/Mis13"/>
</dbReference>
<dbReference type="EMBL" id="JAACNH010000006">
    <property type="protein sequence ID" value="KAG8441296.1"/>
    <property type="molecule type" value="Genomic_DNA"/>
</dbReference>
<evidence type="ECO:0000313" key="3">
    <source>
        <dbReference type="Proteomes" id="UP000812440"/>
    </source>
</evidence>
<dbReference type="GO" id="GO:0051301">
    <property type="term" value="P:cell division"/>
    <property type="evidence" value="ECO:0007669"/>
    <property type="project" value="InterPro"/>
</dbReference>
<reference evidence="2" key="1">
    <citation type="thesis" date="2020" institute="ProQuest LLC" country="789 East Eisenhower Parkway, Ann Arbor, MI, USA">
        <title>Comparative Genomics and Chromosome Evolution.</title>
        <authorList>
            <person name="Mudd A.B."/>
        </authorList>
    </citation>
    <scope>NUCLEOTIDE SEQUENCE</scope>
    <source>
        <strain evidence="2">Female2</strain>
        <tissue evidence="2">Blood</tissue>
    </source>
</reference>
<organism evidence="2 3">
    <name type="scientific">Hymenochirus boettgeri</name>
    <name type="common">Congo dwarf clawed frog</name>
    <dbReference type="NCBI Taxonomy" id="247094"/>
    <lineage>
        <taxon>Eukaryota</taxon>
        <taxon>Metazoa</taxon>
        <taxon>Chordata</taxon>
        <taxon>Craniata</taxon>
        <taxon>Vertebrata</taxon>
        <taxon>Euteleostomi</taxon>
        <taxon>Amphibia</taxon>
        <taxon>Batrachia</taxon>
        <taxon>Anura</taxon>
        <taxon>Pipoidea</taxon>
        <taxon>Pipidae</taxon>
        <taxon>Pipinae</taxon>
        <taxon>Hymenochirus</taxon>
    </lineage>
</organism>
<dbReference type="EMBL" id="JAACNH010000006">
    <property type="protein sequence ID" value="KAG8441295.1"/>
    <property type="molecule type" value="Genomic_DNA"/>
</dbReference>
<feature type="region of interest" description="Disordered" evidence="1">
    <location>
        <begin position="1"/>
        <end position="89"/>
    </location>
</feature>
<evidence type="ECO:0000256" key="1">
    <source>
        <dbReference type="SAM" id="MobiDB-lite"/>
    </source>
</evidence>
<dbReference type="GO" id="GO:0007059">
    <property type="term" value="P:chromosome segregation"/>
    <property type="evidence" value="ECO:0007669"/>
    <property type="project" value="InterPro"/>
</dbReference>
<dbReference type="AlphaFoldDB" id="A0A8T2JCK3"/>
<dbReference type="PANTHER" id="PTHR14778:SF2">
    <property type="entry name" value="KINETOCHORE-ASSOCIATED PROTEIN DSN1 HOMOLOG"/>
    <property type="match status" value="1"/>
</dbReference>
<dbReference type="Proteomes" id="UP000812440">
    <property type="component" value="Chromosome 3"/>
</dbReference>